<dbReference type="STRING" id="90262.A0A1X2I5K6"/>
<keyword evidence="7" id="KW-0539">Nucleus</keyword>
<dbReference type="Proteomes" id="UP000193560">
    <property type="component" value="Unassembled WGS sequence"/>
</dbReference>
<dbReference type="PIRSF" id="PIRSF038133">
    <property type="entry name" value="HAT_Nua4_EAF3/MRG15"/>
    <property type="match status" value="1"/>
</dbReference>
<dbReference type="PROSITE" id="PS51640">
    <property type="entry name" value="MRG"/>
    <property type="match status" value="1"/>
</dbReference>
<evidence type="ECO:0000313" key="11">
    <source>
        <dbReference type="Proteomes" id="UP000193560"/>
    </source>
</evidence>
<dbReference type="PANTHER" id="PTHR10880">
    <property type="entry name" value="MORTALITY FACTOR 4-LIKE PROTEIN"/>
    <property type="match status" value="1"/>
</dbReference>
<dbReference type="InterPro" id="IPR038217">
    <property type="entry name" value="MRG_C_sf"/>
</dbReference>
<dbReference type="Pfam" id="PF05712">
    <property type="entry name" value="MRG"/>
    <property type="match status" value="1"/>
</dbReference>
<dbReference type="InterPro" id="IPR053820">
    <property type="entry name" value="MSL3_chromo-like"/>
</dbReference>
<proteinExistence type="inferred from homology"/>
<evidence type="ECO:0000256" key="3">
    <source>
        <dbReference type="ARBA" id="ARBA00018505"/>
    </source>
</evidence>
<keyword evidence="6" id="KW-0804">Transcription</keyword>
<dbReference type="InterPro" id="IPR026541">
    <property type="entry name" value="MRG_dom"/>
</dbReference>
<feature type="compositionally biased region" description="Low complexity" evidence="8">
    <location>
        <begin position="95"/>
        <end position="104"/>
    </location>
</feature>
<gene>
    <name evidence="10" type="ORF">BCR42DRAFT_423274</name>
</gene>
<dbReference type="GO" id="GO:0032221">
    <property type="term" value="C:Rpd3S complex"/>
    <property type="evidence" value="ECO:0007669"/>
    <property type="project" value="TreeGrafter"/>
</dbReference>
<sequence length="298" mass="34473">MVLSASSTNSHDQRILCYHGPLIYEAKILDRKTETDDCDKKKALYLVHYQGWNKKWDEWVDDTRILAWNEENLALQKRTKESYSTKNERSKKSRNGLSSTSSSASRKRTWAELEGKGHTKSDSLHSVEARLDIPETLKCLLVDDWEYITKNQQLVPLPREPTITQILTQYKKHTLESKSEKEGDSDLLDEVTQGLSMYFNKALGSLLLYQFERQQYSDLRRKHPNKDMTDIYGAEHLLRLYVQLPSLISHTSLDATVISALADHLGDILQYIQKRQKHFFVTEYQNATPSYVSLVNGT</sequence>
<evidence type="ECO:0000256" key="5">
    <source>
        <dbReference type="ARBA" id="ARBA00023015"/>
    </source>
</evidence>
<evidence type="ECO:0000256" key="2">
    <source>
        <dbReference type="ARBA" id="ARBA00009093"/>
    </source>
</evidence>
<evidence type="ECO:0000313" key="10">
    <source>
        <dbReference type="EMBL" id="ORZ09892.1"/>
    </source>
</evidence>
<keyword evidence="4" id="KW-0156">Chromatin regulator</keyword>
<accession>A0A1X2I5K6</accession>
<feature type="domain" description="Chromo" evidence="9">
    <location>
        <begin position="23"/>
        <end position="81"/>
    </location>
</feature>
<dbReference type="Gene3D" id="2.30.30.140">
    <property type="match status" value="1"/>
</dbReference>
<dbReference type="Gene3D" id="1.10.274.30">
    <property type="entry name" value="MRG domain"/>
    <property type="match status" value="1"/>
</dbReference>
<comment type="caution">
    <text evidence="10">The sequence shown here is derived from an EMBL/GenBank/DDBJ whole genome shotgun (WGS) entry which is preliminary data.</text>
</comment>
<protein>
    <recommendedName>
        <fullName evidence="3">Chromatin modification-related protein EAF3</fullName>
    </recommendedName>
</protein>
<dbReference type="GO" id="GO:0006325">
    <property type="term" value="P:chromatin organization"/>
    <property type="evidence" value="ECO:0007669"/>
    <property type="project" value="UniProtKB-KW"/>
</dbReference>
<keyword evidence="11" id="KW-1185">Reference proteome</keyword>
<dbReference type="GO" id="GO:0035267">
    <property type="term" value="C:NuA4 histone acetyltransferase complex"/>
    <property type="evidence" value="ECO:0007669"/>
    <property type="project" value="TreeGrafter"/>
</dbReference>
<name>A0A1X2I5K6_9FUNG</name>
<feature type="compositionally biased region" description="Basic and acidic residues" evidence="8">
    <location>
        <begin position="79"/>
        <end position="90"/>
    </location>
</feature>
<dbReference type="Pfam" id="PF22732">
    <property type="entry name" value="MSL3_chromo-like"/>
    <property type="match status" value="1"/>
</dbReference>
<comment type="similarity">
    <text evidence="2">Belongs to the MRG family.</text>
</comment>
<dbReference type="InterPro" id="IPR000953">
    <property type="entry name" value="Chromo/chromo_shadow_dom"/>
</dbReference>
<organism evidence="10 11">
    <name type="scientific">Absidia repens</name>
    <dbReference type="NCBI Taxonomy" id="90262"/>
    <lineage>
        <taxon>Eukaryota</taxon>
        <taxon>Fungi</taxon>
        <taxon>Fungi incertae sedis</taxon>
        <taxon>Mucoromycota</taxon>
        <taxon>Mucoromycotina</taxon>
        <taxon>Mucoromycetes</taxon>
        <taxon>Mucorales</taxon>
        <taxon>Cunninghamellaceae</taxon>
        <taxon>Absidia</taxon>
    </lineage>
</organism>
<evidence type="ECO:0000256" key="4">
    <source>
        <dbReference type="ARBA" id="ARBA00022853"/>
    </source>
</evidence>
<comment type="subcellular location">
    <subcellularLocation>
        <location evidence="1">Nucleus</location>
    </subcellularLocation>
</comment>
<dbReference type="EMBL" id="MCGE01000026">
    <property type="protein sequence ID" value="ORZ09892.1"/>
    <property type="molecule type" value="Genomic_DNA"/>
</dbReference>
<dbReference type="SUPFAM" id="SSF54160">
    <property type="entry name" value="Chromo domain-like"/>
    <property type="match status" value="1"/>
</dbReference>
<dbReference type="GO" id="GO:0006355">
    <property type="term" value="P:regulation of DNA-templated transcription"/>
    <property type="evidence" value="ECO:0007669"/>
    <property type="project" value="InterPro"/>
</dbReference>
<keyword evidence="5" id="KW-0805">Transcription regulation</keyword>
<dbReference type="AlphaFoldDB" id="A0A1X2I5K6"/>
<feature type="region of interest" description="Disordered" evidence="8">
    <location>
        <begin position="79"/>
        <end position="115"/>
    </location>
</feature>
<dbReference type="InterPro" id="IPR016197">
    <property type="entry name" value="Chromo-like_dom_sf"/>
</dbReference>
<evidence type="ECO:0000256" key="6">
    <source>
        <dbReference type="ARBA" id="ARBA00023163"/>
    </source>
</evidence>
<dbReference type="PANTHER" id="PTHR10880:SF15">
    <property type="entry name" value="MSL COMPLEX SUBUNIT 3"/>
    <property type="match status" value="1"/>
</dbReference>
<evidence type="ECO:0000256" key="8">
    <source>
        <dbReference type="SAM" id="MobiDB-lite"/>
    </source>
</evidence>
<dbReference type="OrthoDB" id="124855at2759"/>
<evidence type="ECO:0000256" key="7">
    <source>
        <dbReference type="ARBA" id="ARBA00023242"/>
    </source>
</evidence>
<dbReference type="InterPro" id="IPR008676">
    <property type="entry name" value="MRG"/>
</dbReference>
<evidence type="ECO:0000256" key="1">
    <source>
        <dbReference type="ARBA" id="ARBA00004123"/>
    </source>
</evidence>
<dbReference type="SMART" id="SM00298">
    <property type="entry name" value="CHROMO"/>
    <property type="match status" value="1"/>
</dbReference>
<reference evidence="10 11" key="1">
    <citation type="submission" date="2016-07" db="EMBL/GenBank/DDBJ databases">
        <title>Pervasive Adenine N6-methylation of Active Genes in Fungi.</title>
        <authorList>
            <consortium name="DOE Joint Genome Institute"/>
            <person name="Mondo S.J."/>
            <person name="Dannebaum R.O."/>
            <person name="Kuo R.C."/>
            <person name="Labutti K."/>
            <person name="Haridas S."/>
            <person name="Kuo A."/>
            <person name="Salamov A."/>
            <person name="Ahrendt S.R."/>
            <person name="Lipzen A."/>
            <person name="Sullivan W."/>
            <person name="Andreopoulos W.B."/>
            <person name="Clum A."/>
            <person name="Lindquist E."/>
            <person name="Daum C."/>
            <person name="Ramamoorthy G.K."/>
            <person name="Gryganskyi A."/>
            <person name="Culley D."/>
            <person name="Magnuson J.K."/>
            <person name="James T.Y."/>
            <person name="O'Malley M.A."/>
            <person name="Stajich J.E."/>
            <person name="Spatafora J.W."/>
            <person name="Visel A."/>
            <person name="Grigoriev I.V."/>
        </authorList>
    </citation>
    <scope>NUCLEOTIDE SEQUENCE [LARGE SCALE GENOMIC DNA]</scope>
    <source>
        <strain evidence="10 11">NRRL 1336</strain>
    </source>
</reference>
<evidence type="ECO:0000259" key="9">
    <source>
        <dbReference type="SMART" id="SM00298"/>
    </source>
</evidence>